<dbReference type="GO" id="GO:0005634">
    <property type="term" value="C:nucleus"/>
    <property type="evidence" value="ECO:0007669"/>
    <property type="project" value="TreeGrafter"/>
</dbReference>
<name>A0AAU9WUD8_9CNID</name>
<dbReference type="InterPro" id="IPR026947">
    <property type="entry name" value="UBN_middle_dom"/>
</dbReference>
<feature type="compositionally biased region" description="Polar residues" evidence="2">
    <location>
        <begin position="782"/>
        <end position="795"/>
    </location>
</feature>
<feature type="region of interest" description="Disordered" evidence="2">
    <location>
        <begin position="591"/>
        <end position="641"/>
    </location>
</feature>
<organism evidence="5 6">
    <name type="scientific">Pocillopora meandrina</name>
    <dbReference type="NCBI Taxonomy" id="46732"/>
    <lineage>
        <taxon>Eukaryota</taxon>
        <taxon>Metazoa</taxon>
        <taxon>Cnidaria</taxon>
        <taxon>Anthozoa</taxon>
        <taxon>Hexacorallia</taxon>
        <taxon>Scleractinia</taxon>
        <taxon>Astrocoeniina</taxon>
        <taxon>Pocilloporidae</taxon>
        <taxon>Pocillopora</taxon>
    </lineage>
</organism>
<feature type="region of interest" description="Disordered" evidence="2">
    <location>
        <begin position="491"/>
        <end position="516"/>
    </location>
</feature>
<dbReference type="Pfam" id="PF08729">
    <property type="entry name" value="HUN"/>
    <property type="match status" value="1"/>
</dbReference>
<dbReference type="Proteomes" id="UP001159428">
    <property type="component" value="Unassembled WGS sequence"/>
</dbReference>
<feature type="region of interest" description="Disordered" evidence="2">
    <location>
        <begin position="136"/>
        <end position="320"/>
    </location>
</feature>
<comment type="caution">
    <text evidence="5">The sequence shown here is derived from an EMBL/GenBank/DDBJ whole genome shotgun (WGS) entry which is preliminary data.</text>
</comment>
<evidence type="ECO:0000259" key="3">
    <source>
        <dbReference type="Pfam" id="PF08729"/>
    </source>
</evidence>
<dbReference type="GO" id="GO:0006325">
    <property type="term" value="P:chromatin organization"/>
    <property type="evidence" value="ECO:0007669"/>
    <property type="project" value="TreeGrafter"/>
</dbReference>
<sequence>MEKANPFPSERVDALGKNPENIKTLRFELSLTESDEKKCPEFSFLDLVKAATINNTPEKTPWDDEGKEDEKLKALAKKFEEKYAPKPKKRRKDRVEDLIDVTYGYDETDPFVDDTEAYDELLPADWTTEHGGFYINQGTLNFRPVSPGGESDDEDFKKVKKVKLKSPKKIPKVPKVKKVKIPSEKKERKKSDKEKKPRKSSSGEKEKEKKPKKKHSIGSTNNSNNSSSSSTAKTSLTLTTASLNSSTTPSLISQGTNGAVTNHLSPEKLPNAPQVSNHGAVKTEPGTSTLVNGNSNVALTENTGSAPPDKGVSSSPSSLLQNGIQPAIATSGEVTEPNLPQCLPTDVESCILKLKQAGSGSMEGKCKFFNSDVNHMLLELATKSVTLSSKVRTGIYEFLAFYLPCTKETLVKRAKNLLLNDQAGRLREPMAKLKAAVDRVIPEQTKRFEEEVKKHVEEESKKQSSAKQDGENSEDHKKELFKSAMELVEDTEKNDEITTPTDPNAPAQPEDKAKKNVPKRKFIWTEELRTLLCDVVQMKIKIFEMSKTRTQSAEEQLKLFFENDVRPLWPKGWMTSRILLKESKQAHFKYTHPPAKAPKKAPGPKKQGDSPDAHQSVSLPSQTSQNSGSTDVKGMPSVASSVVGIGSPPAITSPARAPSLTATTAATALSVLKNLAQSDRIITDMAAPTSVLTVQKPVVTTASVTKMESTAVSRSGPEQKTQVALAVAGLNLPLKESAIKLPSSSDSLQSKPALTILDFADMIHPEGQAVTTKPLQPPQTIPPKQQSGSFLSKTPASPKEKPRDQPLTHLPSSVVTSTISVPVQSSTISPARTQIAMSSPPKIIRSSPAVVQSSSVSQSGLIASTVGGLAAQGLPNNFIDLASSLRQQQTPVSLATSSPTILDAVSTRRPDLKSCQAVHPGFNPGLSTQPIATIPSQVLLQPQPPNLTLFNAAAANLQGKGTTPLTHIGFVAPNLQSAMLNHLSRQSQEQSGLSLQQNHFNQVLLGMTPTTNQNLPALQLSHGALVPNQPIYQDPNQSSSSGTHSSPFLPRFS</sequence>
<feature type="compositionally biased region" description="Polar residues" evidence="2">
    <location>
        <begin position="1030"/>
        <end position="1046"/>
    </location>
</feature>
<evidence type="ECO:0000256" key="1">
    <source>
        <dbReference type="ARBA" id="ARBA00022553"/>
    </source>
</evidence>
<feature type="region of interest" description="Disordered" evidence="2">
    <location>
        <begin position="770"/>
        <end position="813"/>
    </location>
</feature>
<feature type="compositionally biased region" description="Low complexity" evidence="2">
    <location>
        <begin position="219"/>
        <end position="251"/>
    </location>
</feature>
<evidence type="ECO:0000256" key="2">
    <source>
        <dbReference type="SAM" id="MobiDB-lite"/>
    </source>
</evidence>
<proteinExistence type="predicted"/>
<evidence type="ECO:0000313" key="6">
    <source>
        <dbReference type="Proteomes" id="UP001159428"/>
    </source>
</evidence>
<feature type="region of interest" description="Disordered" evidence="2">
    <location>
        <begin position="451"/>
        <end position="477"/>
    </location>
</feature>
<dbReference type="PANTHER" id="PTHR21669:SF28">
    <property type="entry name" value="YEMANUCLEIN"/>
    <property type="match status" value="1"/>
</dbReference>
<keyword evidence="6" id="KW-1185">Reference proteome</keyword>
<dbReference type="PANTHER" id="PTHR21669">
    <property type="entry name" value="CAPZ-INTERACTING PROTEIN AND RELATED PROTEINS"/>
    <property type="match status" value="1"/>
</dbReference>
<gene>
    <name evidence="5" type="ORF">PMEA_00011901</name>
</gene>
<feature type="compositionally biased region" description="Basic residues" evidence="2">
    <location>
        <begin position="158"/>
        <end position="180"/>
    </location>
</feature>
<evidence type="ECO:0008006" key="7">
    <source>
        <dbReference type="Google" id="ProtNLM"/>
    </source>
</evidence>
<feature type="compositionally biased region" description="Polar residues" evidence="2">
    <location>
        <begin position="285"/>
        <end position="305"/>
    </location>
</feature>
<feature type="compositionally biased region" description="Basic and acidic residues" evidence="2">
    <location>
        <begin position="181"/>
        <end position="209"/>
    </location>
</feature>
<dbReference type="Pfam" id="PF14075">
    <property type="entry name" value="UBN_AB"/>
    <property type="match status" value="1"/>
</dbReference>
<accession>A0AAU9WUD8</accession>
<protein>
    <recommendedName>
        <fullName evidence="7">Ubinuclein-1</fullName>
    </recommendedName>
</protein>
<feature type="compositionally biased region" description="Polar residues" evidence="2">
    <location>
        <begin position="613"/>
        <end position="630"/>
    </location>
</feature>
<dbReference type="AlphaFoldDB" id="A0AAU9WUD8"/>
<feature type="domain" description="Ubinuclein middle" evidence="4">
    <location>
        <begin position="339"/>
        <end position="581"/>
    </location>
</feature>
<evidence type="ECO:0000313" key="5">
    <source>
        <dbReference type="EMBL" id="CAH3126066.1"/>
    </source>
</evidence>
<feature type="region of interest" description="Disordered" evidence="2">
    <location>
        <begin position="1027"/>
        <end position="1053"/>
    </location>
</feature>
<feature type="compositionally biased region" description="Polar residues" evidence="2">
    <location>
        <begin position="252"/>
        <end position="264"/>
    </location>
</feature>
<keyword evidence="1" id="KW-0597">Phosphoprotein</keyword>
<reference evidence="5 6" key="1">
    <citation type="submission" date="2022-05" db="EMBL/GenBank/DDBJ databases">
        <authorList>
            <consortium name="Genoscope - CEA"/>
            <person name="William W."/>
        </authorList>
    </citation>
    <scope>NUCLEOTIDE SEQUENCE [LARGE SCALE GENOMIC DNA]</scope>
</reference>
<dbReference type="InterPro" id="IPR014840">
    <property type="entry name" value="HRD"/>
</dbReference>
<feature type="domain" description="Hpc2-related" evidence="3">
    <location>
        <begin position="90"/>
        <end position="140"/>
    </location>
</feature>
<dbReference type="EMBL" id="CALNXJ010000021">
    <property type="protein sequence ID" value="CAH3126066.1"/>
    <property type="molecule type" value="Genomic_DNA"/>
</dbReference>
<evidence type="ECO:0000259" key="4">
    <source>
        <dbReference type="Pfam" id="PF14075"/>
    </source>
</evidence>